<sequence length="420" mass="47505">MTSITCNAPSALAENSAASSTSLQPNPGALQFQPTGVLRHLKEEVLEIIRPWRDVIGRPPFTTGELVVITLVLWDLKPQRMHDIHVRALSAFKYYSRAAVEAYVSHLEDQASDHYNPGDRTQYVLDNFVEVMQDFEVPLIETYDAVGDVKRYTTSAGAARIYLHNHLDSPREGTFDFIGLPAELREKVYKMLLVFPEPGLRFFAGPDTRNKGDYTNTKLGLLSRTNTQAPIYQDNLPLPENNITVGTLTRTLAILRVSKQIRREALYVFYGRNSFHFDSLYYFPEVLQGMTEETLQHIAELRIVLDHDVFVDKQKLQSRFALMSLKKLVIVAPSDYHFWPRFWDAHPPAADVAEHDWMNPLLSLAKRAKNFEVQGKGMAGKWLLGMIEESRKEGEAAEEEEDGEDSIGPEDIAVVAGPSI</sequence>
<dbReference type="AlphaFoldDB" id="A0A9P3CQJ6"/>
<feature type="compositionally biased region" description="Acidic residues" evidence="1">
    <location>
        <begin position="396"/>
        <end position="408"/>
    </location>
</feature>
<dbReference type="Proteomes" id="UP000825890">
    <property type="component" value="Unassembled WGS sequence"/>
</dbReference>
<dbReference type="PANTHER" id="PTHR42085:SF2">
    <property type="entry name" value="F-BOX DOMAIN-CONTAINING PROTEIN"/>
    <property type="match status" value="1"/>
</dbReference>
<protein>
    <submittedName>
        <fullName evidence="2">Uncharacterized protein</fullName>
    </submittedName>
</protein>
<comment type="caution">
    <text evidence="2">The sequence shown here is derived from an EMBL/GenBank/DDBJ whole genome shotgun (WGS) entry which is preliminary data.</text>
</comment>
<evidence type="ECO:0000256" key="1">
    <source>
        <dbReference type="SAM" id="MobiDB-lite"/>
    </source>
</evidence>
<dbReference type="GeneID" id="68296166"/>
<keyword evidence="3" id="KW-1185">Reference proteome</keyword>
<organism evidence="2 3">
    <name type="scientific">Cercospora kikuchii</name>
    <dbReference type="NCBI Taxonomy" id="84275"/>
    <lineage>
        <taxon>Eukaryota</taxon>
        <taxon>Fungi</taxon>
        <taxon>Dikarya</taxon>
        <taxon>Ascomycota</taxon>
        <taxon>Pezizomycotina</taxon>
        <taxon>Dothideomycetes</taxon>
        <taxon>Dothideomycetidae</taxon>
        <taxon>Mycosphaerellales</taxon>
        <taxon>Mycosphaerellaceae</taxon>
        <taxon>Cercospora</taxon>
    </lineage>
</organism>
<name>A0A9P3CQJ6_9PEZI</name>
<dbReference type="InterPro" id="IPR038883">
    <property type="entry name" value="AN11006-like"/>
</dbReference>
<proteinExistence type="predicted"/>
<dbReference type="EMBL" id="BOLY01000007">
    <property type="protein sequence ID" value="GIZ47502.1"/>
    <property type="molecule type" value="Genomic_DNA"/>
</dbReference>
<gene>
    <name evidence="2" type="ORF">CKM354_001059100</name>
</gene>
<evidence type="ECO:0000313" key="3">
    <source>
        <dbReference type="Proteomes" id="UP000825890"/>
    </source>
</evidence>
<dbReference type="OrthoDB" id="3649779at2759"/>
<reference evidence="2 3" key="1">
    <citation type="submission" date="2021-01" db="EMBL/GenBank/DDBJ databases">
        <title>Cercospora kikuchii MAFF 305040 whole genome shotgun sequence.</title>
        <authorList>
            <person name="Kashiwa T."/>
            <person name="Suzuki T."/>
        </authorList>
    </citation>
    <scope>NUCLEOTIDE SEQUENCE [LARGE SCALE GENOMIC DNA]</scope>
    <source>
        <strain evidence="2 3">MAFF 305040</strain>
    </source>
</reference>
<dbReference type="PANTHER" id="PTHR42085">
    <property type="entry name" value="F-BOX DOMAIN-CONTAINING PROTEIN"/>
    <property type="match status" value="1"/>
</dbReference>
<accession>A0A9P3CQJ6</accession>
<evidence type="ECO:0000313" key="2">
    <source>
        <dbReference type="EMBL" id="GIZ47502.1"/>
    </source>
</evidence>
<dbReference type="RefSeq" id="XP_044661989.1">
    <property type="nucleotide sequence ID" value="XM_044806054.1"/>
</dbReference>
<feature type="region of interest" description="Disordered" evidence="1">
    <location>
        <begin position="390"/>
        <end position="420"/>
    </location>
</feature>